<dbReference type="Pfam" id="PF13449">
    <property type="entry name" value="Phytase-like"/>
    <property type="match status" value="1"/>
</dbReference>
<dbReference type="AlphaFoldDB" id="A0A7L8AFR9"/>
<sequence>MKNFIYFIFFCIVFSACKKDPQTKLQFLDEYILQDSTFIKNTLIGGLSGIDNVNGFYYFVVDDAKNPRFLKAKISIEENKIKEVAIKDIVLLKDTTSTFYAENHLDLESIFVDETINEVNFVSEGSIKYKKAPSVFKTDLNGKFLESFSLPKTLENEQNMHHNATFEASSKSFNSKGFWVAMEGVLKSDGVEPTFTKTNSPIRITYFDKKTKKATKQFAYQLEKITKPAKGNVNLNGVTAILEYKENCFFVVERTYQNGYGSYGNIIRIFDAKIEGNSTNTIAIDSLNNTTFHSLKKSLLFNFEEVKDKLTDGIIDNIEGITFGSKLNNGNNSLILISDDNFQLYGKQLNQFILLEITNK</sequence>
<evidence type="ECO:0000313" key="3">
    <source>
        <dbReference type="Proteomes" id="UP000516764"/>
    </source>
</evidence>
<dbReference type="InterPro" id="IPR027372">
    <property type="entry name" value="Phytase-like_dom"/>
</dbReference>
<feature type="domain" description="Phytase-like" evidence="1">
    <location>
        <begin position="43"/>
        <end position="342"/>
    </location>
</feature>
<reference evidence="2 3" key="1">
    <citation type="journal article" date="2016" name="Int. J. Syst. Evol. Microbiol.">
        <title>Polaribacter haliotis sp. nov., isolated from the gut of abalone Haliotis discus hannai.</title>
        <authorList>
            <person name="Kim Y.O."/>
            <person name="Park I.S."/>
            <person name="Park S."/>
            <person name="Nam B.H."/>
            <person name="Park J.M."/>
            <person name="Kim D.G."/>
            <person name="Yoon J.H."/>
        </authorList>
    </citation>
    <scope>NUCLEOTIDE SEQUENCE [LARGE SCALE GENOMIC DNA]</scope>
    <source>
        <strain evidence="2 3">KCTC 52418</strain>
    </source>
</reference>
<gene>
    <name evidence="2" type="ORF">H9I45_16175</name>
</gene>
<dbReference type="OrthoDB" id="9798539at2"/>
<protein>
    <submittedName>
        <fullName evidence="2">Esterase-like activity of phytase family protein</fullName>
    </submittedName>
</protein>
<evidence type="ECO:0000313" key="2">
    <source>
        <dbReference type="EMBL" id="QOD60851.1"/>
    </source>
</evidence>
<dbReference type="KEGG" id="phal:H9I45_16175"/>
<proteinExistence type="predicted"/>
<organism evidence="2 3">
    <name type="scientific">Polaribacter haliotis</name>
    <dbReference type="NCBI Taxonomy" id="1888915"/>
    <lineage>
        <taxon>Bacteria</taxon>
        <taxon>Pseudomonadati</taxon>
        <taxon>Bacteroidota</taxon>
        <taxon>Flavobacteriia</taxon>
        <taxon>Flavobacteriales</taxon>
        <taxon>Flavobacteriaceae</taxon>
    </lineage>
</organism>
<dbReference type="EMBL" id="CP061813">
    <property type="protein sequence ID" value="QOD60851.1"/>
    <property type="molecule type" value="Genomic_DNA"/>
</dbReference>
<name>A0A7L8AFR9_9FLAO</name>
<dbReference type="RefSeq" id="WP_088354092.1">
    <property type="nucleotide sequence ID" value="NZ_CP061813.1"/>
</dbReference>
<accession>A0A7L8AFR9</accession>
<dbReference type="PROSITE" id="PS51257">
    <property type="entry name" value="PROKAR_LIPOPROTEIN"/>
    <property type="match status" value="1"/>
</dbReference>
<evidence type="ECO:0000259" key="1">
    <source>
        <dbReference type="Pfam" id="PF13449"/>
    </source>
</evidence>
<keyword evidence="3" id="KW-1185">Reference proteome</keyword>
<dbReference type="Proteomes" id="UP000516764">
    <property type="component" value="Chromosome"/>
</dbReference>